<organism evidence="3 4">
    <name type="scientific">Rhododendron simsii</name>
    <name type="common">Sims's rhododendron</name>
    <dbReference type="NCBI Taxonomy" id="118357"/>
    <lineage>
        <taxon>Eukaryota</taxon>
        <taxon>Viridiplantae</taxon>
        <taxon>Streptophyta</taxon>
        <taxon>Embryophyta</taxon>
        <taxon>Tracheophyta</taxon>
        <taxon>Spermatophyta</taxon>
        <taxon>Magnoliopsida</taxon>
        <taxon>eudicotyledons</taxon>
        <taxon>Gunneridae</taxon>
        <taxon>Pentapetalae</taxon>
        <taxon>asterids</taxon>
        <taxon>Ericales</taxon>
        <taxon>Ericaceae</taxon>
        <taxon>Ericoideae</taxon>
        <taxon>Rhodoreae</taxon>
        <taxon>Rhododendron</taxon>
    </lineage>
</organism>
<feature type="region of interest" description="Disordered" evidence="1">
    <location>
        <begin position="1"/>
        <end position="79"/>
    </location>
</feature>
<name>A0A834GE78_RHOSS</name>
<dbReference type="AlphaFoldDB" id="A0A834GE78"/>
<evidence type="ECO:0000256" key="1">
    <source>
        <dbReference type="SAM" id="MobiDB-lite"/>
    </source>
</evidence>
<evidence type="ECO:0000259" key="2">
    <source>
        <dbReference type="Pfam" id="PF26130"/>
    </source>
</evidence>
<feature type="compositionally biased region" description="Polar residues" evidence="1">
    <location>
        <begin position="494"/>
        <end position="504"/>
    </location>
</feature>
<sequence length="670" mass="72017">MHSHLEGGRKPGNGQGEGKRSGDEDGTVDDEERGGEGDAAEGSAEEARKDGLIEWNWGSSTGRKRLATGRTTSSKKGKAAMTGFLPVGIDPLPLHPGLDQTLRGFDDAPPDSAITPFRPLGCPIHDGKNRQIVNQLLREQNLLLQRTESSRVLFVRLTTYVTLQLHHGGYFKHTPLATMYLGGTVEMVDEIDPDLICYFDLKRVIMSYGYPTTSSIYYLIPGVGLTKGLRVLNSDIEVREMLDVYKGLPVICLYCEKGPEPLQIIYPDEVDVPHVETNVVHLDDESPKTNEGNHEVVVDIPVDKGIGDDENEEDDPDYVGDEEDEEDEGDEDEDDDDGSDVSSNPSWMCENMEGPSDDNIFASKEQQNQAKDDKKQPEIEDWYSDGGNSNELHTIDTYLGVYHHMIHPIPGKHDWEKSNQEEIRPPFMRRPSGRPRKARRKAAEEVEDTGTETLSRAGSSSNNSRSFFPFAKAAAESPPKVEQKGQPKQKKSRTTAPKTSTQPSVDAGFYTKPPQSFAPINPGFYTQPNQGSANCANPGFSSQPSKLQCIGGKFGGSGPKFSVWVANSGGGQTSGGQRGGGKTGASRGGGRSTGPRGGGRSGATRGGGRSGATRGGGRVGATRGGTRAGATRGGGRAGGPRASGRSGAVQTGSAHSEGGEASGREGDWWW</sequence>
<feature type="compositionally biased region" description="Low complexity" evidence="1">
    <location>
        <begin position="639"/>
        <end position="656"/>
    </location>
</feature>
<evidence type="ECO:0000313" key="4">
    <source>
        <dbReference type="Proteomes" id="UP000626092"/>
    </source>
</evidence>
<feature type="domain" description="PB1-like" evidence="2">
    <location>
        <begin position="159"/>
        <end position="247"/>
    </location>
</feature>
<feature type="compositionally biased region" description="Basic and acidic residues" evidence="1">
    <location>
        <begin position="283"/>
        <end position="307"/>
    </location>
</feature>
<dbReference type="InterPro" id="IPR058594">
    <property type="entry name" value="PB1-like_dom_pln"/>
</dbReference>
<proteinExistence type="predicted"/>
<comment type="caution">
    <text evidence="3">The sequence shown here is derived from an EMBL/GenBank/DDBJ whole genome shotgun (WGS) entry which is preliminary data.</text>
</comment>
<reference evidence="3" key="1">
    <citation type="submission" date="2019-11" db="EMBL/GenBank/DDBJ databases">
        <authorList>
            <person name="Liu Y."/>
            <person name="Hou J."/>
            <person name="Li T.-Q."/>
            <person name="Guan C.-H."/>
            <person name="Wu X."/>
            <person name="Wu H.-Z."/>
            <person name="Ling F."/>
            <person name="Zhang R."/>
            <person name="Shi X.-G."/>
            <person name="Ren J.-P."/>
            <person name="Chen E.-F."/>
            <person name="Sun J.-M."/>
        </authorList>
    </citation>
    <scope>NUCLEOTIDE SEQUENCE</scope>
    <source>
        <strain evidence="3">Adult_tree_wgs_1</strain>
        <tissue evidence="3">Leaves</tissue>
    </source>
</reference>
<keyword evidence="4" id="KW-1185">Reference proteome</keyword>
<feature type="compositionally biased region" description="Gly residues" evidence="1">
    <location>
        <begin position="568"/>
        <end position="638"/>
    </location>
</feature>
<feature type="compositionally biased region" description="Acidic residues" evidence="1">
    <location>
        <begin position="24"/>
        <end position="33"/>
    </location>
</feature>
<feature type="compositionally biased region" description="Acidic residues" evidence="1">
    <location>
        <begin position="308"/>
        <end position="339"/>
    </location>
</feature>
<dbReference type="EMBL" id="WJXA01000009">
    <property type="protein sequence ID" value="KAF7132709.1"/>
    <property type="molecule type" value="Genomic_DNA"/>
</dbReference>
<feature type="compositionally biased region" description="Basic residues" evidence="1">
    <location>
        <begin position="62"/>
        <end position="78"/>
    </location>
</feature>
<dbReference type="Proteomes" id="UP000626092">
    <property type="component" value="Unassembled WGS sequence"/>
</dbReference>
<feature type="region of interest" description="Disordered" evidence="1">
    <location>
        <begin position="283"/>
        <end position="390"/>
    </location>
</feature>
<feature type="compositionally biased region" description="Basic residues" evidence="1">
    <location>
        <begin position="431"/>
        <end position="440"/>
    </location>
</feature>
<gene>
    <name evidence="3" type="ORF">RHSIM_Rhsim09G0123400</name>
</gene>
<evidence type="ECO:0000313" key="3">
    <source>
        <dbReference type="EMBL" id="KAF7132709.1"/>
    </source>
</evidence>
<feature type="compositionally biased region" description="Basic and acidic residues" evidence="1">
    <location>
        <begin position="411"/>
        <end position="424"/>
    </location>
</feature>
<feature type="region of interest" description="Disordered" evidence="1">
    <location>
        <begin position="565"/>
        <end position="670"/>
    </location>
</feature>
<feature type="compositionally biased region" description="Low complexity" evidence="1">
    <location>
        <begin position="455"/>
        <end position="466"/>
    </location>
</feature>
<accession>A0A834GE78</accession>
<feature type="region of interest" description="Disordered" evidence="1">
    <location>
        <begin position="410"/>
        <end position="517"/>
    </location>
</feature>
<protein>
    <recommendedName>
        <fullName evidence="2">PB1-like domain-containing protein</fullName>
    </recommendedName>
</protein>
<dbReference type="Pfam" id="PF26130">
    <property type="entry name" value="PB1-like"/>
    <property type="match status" value="1"/>
</dbReference>